<name>A0A1M6YN79_9BACT</name>
<dbReference type="PROSITE" id="PS51257">
    <property type="entry name" value="PROKAR_LIPOPROTEIN"/>
    <property type="match status" value="1"/>
</dbReference>
<dbReference type="RefSeq" id="WP_073284876.1">
    <property type="nucleotide sequence ID" value="NZ_FRAS01000011.1"/>
</dbReference>
<protein>
    <recommendedName>
        <fullName evidence="6">Peptidyl-prolyl cis-trans isomerase</fullName>
        <ecNumber evidence="6">5.2.1.8</ecNumber>
    </recommendedName>
</protein>
<dbReference type="PANTHER" id="PTHR43811">
    <property type="entry name" value="FKBP-TYPE PEPTIDYL-PROLYL CIS-TRANS ISOMERASE FKPA"/>
    <property type="match status" value="1"/>
</dbReference>
<evidence type="ECO:0000256" key="4">
    <source>
        <dbReference type="ARBA" id="ARBA00023235"/>
    </source>
</evidence>
<dbReference type="STRING" id="1121959.SAMN02746009_02319"/>
<dbReference type="Proteomes" id="UP000183947">
    <property type="component" value="Unassembled WGS sequence"/>
</dbReference>
<feature type="domain" description="PPIase FKBP-type" evidence="8">
    <location>
        <begin position="91"/>
        <end position="197"/>
    </location>
</feature>
<feature type="signal peptide" evidence="7">
    <location>
        <begin position="1"/>
        <end position="26"/>
    </location>
</feature>
<evidence type="ECO:0000256" key="3">
    <source>
        <dbReference type="ARBA" id="ARBA00023110"/>
    </source>
</evidence>
<evidence type="ECO:0000256" key="2">
    <source>
        <dbReference type="ARBA" id="ARBA00006577"/>
    </source>
</evidence>
<gene>
    <name evidence="9" type="ORF">SAMN02746009_02319</name>
</gene>
<keyword evidence="7" id="KW-0732">Signal</keyword>
<evidence type="ECO:0000256" key="1">
    <source>
        <dbReference type="ARBA" id="ARBA00000971"/>
    </source>
</evidence>
<dbReference type="InterPro" id="IPR001179">
    <property type="entry name" value="PPIase_FKBP_dom"/>
</dbReference>
<dbReference type="OrthoDB" id="9814548at2"/>
<evidence type="ECO:0000313" key="9">
    <source>
        <dbReference type="EMBL" id="SHL19781.1"/>
    </source>
</evidence>
<keyword evidence="10" id="KW-1185">Reference proteome</keyword>
<reference evidence="10" key="1">
    <citation type="submission" date="2016-11" db="EMBL/GenBank/DDBJ databases">
        <authorList>
            <person name="Varghese N."/>
            <person name="Submissions S."/>
        </authorList>
    </citation>
    <scope>NUCLEOTIDE SEQUENCE [LARGE SCALE GENOMIC DNA]</scope>
    <source>
        <strain evidence="10">DSM 18569</strain>
    </source>
</reference>
<comment type="similarity">
    <text evidence="2 6">Belongs to the FKBP-type PPIase family.</text>
</comment>
<evidence type="ECO:0000256" key="5">
    <source>
        <dbReference type="PROSITE-ProRule" id="PRU00277"/>
    </source>
</evidence>
<dbReference type="PROSITE" id="PS50059">
    <property type="entry name" value="FKBP_PPIASE"/>
    <property type="match status" value="1"/>
</dbReference>
<dbReference type="EMBL" id="FRAS01000011">
    <property type="protein sequence ID" value="SHL19781.1"/>
    <property type="molecule type" value="Genomic_DNA"/>
</dbReference>
<dbReference type="InterPro" id="IPR046357">
    <property type="entry name" value="PPIase_dom_sf"/>
</dbReference>
<evidence type="ECO:0000259" key="8">
    <source>
        <dbReference type="PROSITE" id="PS50059"/>
    </source>
</evidence>
<dbReference type="EC" id="5.2.1.8" evidence="6"/>
<proteinExistence type="inferred from homology"/>
<dbReference type="GO" id="GO:0003755">
    <property type="term" value="F:peptidyl-prolyl cis-trans isomerase activity"/>
    <property type="evidence" value="ECO:0007669"/>
    <property type="project" value="UniProtKB-UniRule"/>
</dbReference>
<keyword evidence="4 5" id="KW-0413">Isomerase</keyword>
<evidence type="ECO:0000256" key="6">
    <source>
        <dbReference type="RuleBase" id="RU003915"/>
    </source>
</evidence>
<keyword evidence="3 5" id="KW-0697">Rotamase</keyword>
<evidence type="ECO:0000256" key="7">
    <source>
        <dbReference type="SAM" id="SignalP"/>
    </source>
</evidence>
<evidence type="ECO:0000313" key="10">
    <source>
        <dbReference type="Proteomes" id="UP000183947"/>
    </source>
</evidence>
<sequence>MKTGFKRSVLLRAVVALLAVGAPALSGCGKTDFAKQQEDRQNQYRAIDDALIQAYLTRNNITSSDYTRTPSGLYLVKVSDGPATTETIKSGQQADVKYIGRFLRDPATSNNFNQNVIFDNSTDRRVPCGCLSLTVGAGGVISAWTEALLLMKKGDRKILLVPSYLAYGQAGSQNSAGSFSIPPDEPLAFDMEVLDVR</sequence>
<dbReference type="AlphaFoldDB" id="A0A1M6YN79"/>
<feature type="chain" id="PRO_5012206804" description="Peptidyl-prolyl cis-trans isomerase" evidence="7">
    <location>
        <begin position="27"/>
        <end position="197"/>
    </location>
</feature>
<organism evidence="9 10">
    <name type="scientific">Hymenobacter psychrotolerans DSM 18569</name>
    <dbReference type="NCBI Taxonomy" id="1121959"/>
    <lineage>
        <taxon>Bacteria</taxon>
        <taxon>Pseudomonadati</taxon>
        <taxon>Bacteroidota</taxon>
        <taxon>Cytophagia</taxon>
        <taxon>Cytophagales</taxon>
        <taxon>Hymenobacteraceae</taxon>
        <taxon>Hymenobacter</taxon>
    </lineage>
</organism>
<accession>A0A1M6YN79</accession>
<dbReference type="Gene3D" id="3.10.50.40">
    <property type="match status" value="1"/>
</dbReference>
<comment type="catalytic activity">
    <reaction evidence="1 5 6">
        <text>[protein]-peptidylproline (omega=180) = [protein]-peptidylproline (omega=0)</text>
        <dbReference type="Rhea" id="RHEA:16237"/>
        <dbReference type="Rhea" id="RHEA-COMP:10747"/>
        <dbReference type="Rhea" id="RHEA-COMP:10748"/>
        <dbReference type="ChEBI" id="CHEBI:83833"/>
        <dbReference type="ChEBI" id="CHEBI:83834"/>
        <dbReference type="EC" id="5.2.1.8"/>
    </reaction>
</comment>
<dbReference type="Pfam" id="PF00254">
    <property type="entry name" value="FKBP_C"/>
    <property type="match status" value="1"/>
</dbReference>
<dbReference type="SUPFAM" id="SSF54534">
    <property type="entry name" value="FKBP-like"/>
    <property type="match status" value="1"/>
</dbReference>
<dbReference type="PANTHER" id="PTHR43811:SF19">
    <property type="entry name" value="39 KDA FK506-BINDING NUCLEAR PROTEIN"/>
    <property type="match status" value="1"/>
</dbReference>